<dbReference type="Pfam" id="PF02310">
    <property type="entry name" value="B12-binding"/>
    <property type="match status" value="1"/>
</dbReference>
<evidence type="ECO:0000259" key="6">
    <source>
        <dbReference type="PROSITE" id="PS51332"/>
    </source>
</evidence>
<dbReference type="SUPFAM" id="SSF102114">
    <property type="entry name" value="Radical SAM enzymes"/>
    <property type="match status" value="1"/>
</dbReference>
<dbReference type="EMBL" id="BARV01025494">
    <property type="protein sequence ID" value="GAI44819.1"/>
    <property type="molecule type" value="Genomic_DNA"/>
</dbReference>
<evidence type="ECO:0000256" key="5">
    <source>
        <dbReference type="ARBA" id="ARBA00023014"/>
    </source>
</evidence>
<feature type="domain" description="B12-binding" evidence="6">
    <location>
        <begin position="1"/>
        <end position="78"/>
    </location>
</feature>
<dbReference type="InterPro" id="IPR051198">
    <property type="entry name" value="BchE-like"/>
</dbReference>
<dbReference type="Gene3D" id="3.80.30.20">
    <property type="entry name" value="tm_1862 like domain"/>
    <property type="match status" value="1"/>
</dbReference>
<feature type="non-terminal residue" evidence="8">
    <location>
        <position position="265"/>
    </location>
</feature>
<dbReference type="PROSITE" id="PS51918">
    <property type="entry name" value="RADICAL_SAM"/>
    <property type="match status" value="1"/>
</dbReference>
<evidence type="ECO:0000313" key="8">
    <source>
        <dbReference type="EMBL" id="GAI44819.1"/>
    </source>
</evidence>
<dbReference type="SFLD" id="SFLDG01123">
    <property type="entry name" value="methyltransferase_(Class_B)"/>
    <property type="match status" value="1"/>
</dbReference>
<dbReference type="InterPro" id="IPR006158">
    <property type="entry name" value="Cobalamin-bd"/>
</dbReference>
<sequence length="265" mass="30287">VVAPNALATCNVYTVVRTLELAKKVNPNILTVAGGQHFTATAQESLETYPEIDVIVRGEGERTFVELVRALGEKSSFSRINGISFRHRKKILHNPPRPLIENLDDLPFPGYRFVEDVVNKYHFKMMAGSKAGYALIEGSRGCQHRCTFCSQWKHWAGVWRGKSTKRITDEMEFCYQNYGIRFLWLTDDNFGLGKHASNLCDEIVKRGIADDILWFMQVRSDDIIKHQDILPKMRKAGNRWVLVGVESHSSTTLDAFKKRIRPEDT</sequence>
<dbReference type="InterPro" id="IPR007197">
    <property type="entry name" value="rSAM"/>
</dbReference>
<dbReference type="InterPro" id="IPR023404">
    <property type="entry name" value="rSAM_horseshoe"/>
</dbReference>
<feature type="domain" description="Radical SAM core" evidence="7">
    <location>
        <begin position="128"/>
        <end position="265"/>
    </location>
</feature>
<reference evidence="8" key="1">
    <citation type="journal article" date="2014" name="Front. Microbiol.">
        <title>High frequency of phylogenetically diverse reductive dehalogenase-homologous genes in deep subseafloor sedimentary metagenomes.</title>
        <authorList>
            <person name="Kawai M."/>
            <person name="Futagami T."/>
            <person name="Toyoda A."/>
            <person name="Takaki Y."/>
            <person name="Nishi S."/>
            <person name="Hori S."/>
            <person name="Arai W."/>
            <person name="Tsubouchi T."/>
            <person name="Morono Y."/>
            <person name="Uchiyama I."/>
            <person name="Ito T."/>
            <person name="Fujiyama A."/>
            <person name="Inagaki F."/>
            <person name="Takami H."/>
        </authorList>
    </citation>
    <scope>NUCLEOTIDE SEQUENCE</scope>
    <source>
        <strain evidence="8">Expedition CK06-06</strain>
    </source>
</reference>
<protein>
    <submittedName>
        <fullName evidence="8">Uncharacterized protein</fullName>
    </submittedName>
</protein>
<keyword evidence="5" id="KW-0411">Iron-sulfur</keyword>
<keyword evidence="2" id="KW-0949">S-adenosyl-L-methionine</keyword>
<dbReference type="GO" id="GO:0051539">
    <property type="term" value="F:4 iron, 4 sulfur cluster binding"/>
    <property type="evidence" value="ECO:0007669"/>
    <property type="project" value="UniProtKB-KW"/>
</dbReference>
<dbReference type="GO" id="GO:0031419">
    <property type="term" value="F:cobalamin binding"/>
    <property type="evidence" value="ECO:0007669"/>
    <property type="project" value="InterPro"/>
</dbReference>
<comment type="caution">
    <text evidence="8">The sequence shown here is derived from an EMBL/GenBank/DDBJ whole genome shotgun (WGS) entry which is preliminary data.</text>
</comment>
<dbReference type="CDD" id="cd02068">
    <property type="entry name" value="radical_SAM_B12_BD"/>
    <property type="match status" value="1"/>
</dbReference>
<evidence type="ECO:0000256" key="2">
    <source>
        <dbReference type="ARBA" id="ARBA00022691"/>
    </source>
</evidence>
<evidence type="ECO:0000256" key="3">
    <source>
        <dbReference type="ARBA" id="ARBA00022723"/>
    </source>
</evidence>
<dbReference type="AlphaFoldDB" id="X1QNH2"/>
<dbReference type="SFLD" id="SFLDG01082">
    <property type="entry name" value="B12-binding_domain_containing"/>
    <property type="match status" value="1"/>
</dbReference>
<dbReference type="PROSITE" id="PS51332">
    <property type="entry name" value="B12_BINDING"/>
    <property type="match status" value="1"/>
</dbReference>
<name>X1QNH2_9ZZZZ</name>
<accession>X1QNH2</accession>
<dbReference type="PANTHER" id="PTHR43409">
    <property type="entry name" value="ANAEROBIC MAGNESIUM-PROTOPORPHYRIN IX MONOMETHYL ESTER CYCLASE-RELATED"/>
    <property type="match status" value="1"/>
</dbReference>
<dbReference type="GO" id="GO:0046872">
    <property type="term" value="F:metal ion binding"/>
    <property type="evidence" value="ECO:0007669"/>
    <property type="project" value="UniProtKB-KW"/>
</dbReference>
<evidence type="ECO:0000256" key="1">
    <source>
        <dbReference type="ARBA" id="ARBA00001966"/>
    </source>
</evidence>
<dbReference type="Gene3D" id="3.40.50.280">
    <property type="entry name" value="Cobalamin-binding domain"/>
    <property type="match status" value="1"/>
</dbReference>
<evidence type="ECO:0000259" key="7">
    <source>
        <dbReference type="PROSITE" id="PS51918"/>
    </source>
</evidence>
<dbReference type="GO" id="GO:0005829">
    <property type="term" value="C:cytosol"/>
    <property type="evidence" value="ECO:0007669"/>
    <property type="project" value="TreeGrafter"/>
</dbReference>
<dbReference type="GO" id="GO:0003824">
    <property type="term" value="F:catalytic activity"/>
    <property type="evidence" value="ECO:0007669"/>
    <property type="project" value="InterPro"/>
</dbReference>
<comment type="cofactor">
    <cofactor evidence="1">
        <name>[4Fe-4S] cluster</name>
        <dbReference type="ChEBI" id="CHEBI:49883"/>
    </cofactor>
</comment>
<dbReference type="PANTHER" id="PTHR43409:SF16">
    <property type="entry name" value="SLR0320 PROTEIN"/>
    <property type="match status" value="1"/>
</dbReference>
<feature type="non-terminal residue" evidence="8">
    <location>
        <position position="1"/>
    </location>
</feature>
<dbReference type="Pfam" id="PF04055">
    <property type="entry name" value="Radical_SAM"/>
    <property type="match status" value="1"/>
</dbReference>
<evidence type="ECO:0000256" key="4">
    <source>
        <dbReference type="ARBA" id="ARBA00023004"/>
    </source>
</evidence>
<keyword evidence="4" id="KW-0408">Iron</keyword>
<keyword evidence="3" id="KW-0479">Metal-binding</keyword>
<dbReference type="SFLD" id="SFLDS00029">
    <property type="entry name" value="Radical_SAM"/>
    <property type="match status" value="1"/>
</dbReference>
<gene>
    <name evidence="8" type="ORF">S06H3_41380</name>
</gene>
<dbReference type="InterPro" id="IPR034466">
    <property type="entry name" value="Methyltransferase_Class_B"/>
</dbReference>
<proteinExistence type="predicted"/>
<dbReference type="InterPro" id="IPR058240">
    <property type="entry name" value="rSAM_sf"/>
</dbReference>
<organism evidence="8">
    <name type="scientific">marine sediment metagenome</name>
    <dbReference type="NCBI Taxonomy" id="412755"/>
    <lineage>
        <taxon>unclassified sequences</taxon>
        <taxon>metagenomes</taxon>
        <taxon>ecological metagenomes</taxon>
    </lineage>
</organism>